<proteinExistence type="inferred from homology"/>
<keyword evidence="7 9" id="KW-0221">Differentiation</keyword>
<dbReference type="InterPro" id="IPR009438">
    <property type="entry name" value="Phytosulfokine"/>
</dbReference>
<feature type="compositionally biased region" description="Basic and acidic residues" evidence="10">
    <location>
        <begin position="39"/>
        <end position="54"/>
    </location>
</feature>
<dbReference type="GO" id="GO:0008283">
    <property type="term" value="P:cell population proliferation"/>
    <property type="evidence" value="ECO:0007669"/>
    <property type="project" value="UniProtKB-UniRule"/>
</dbReference>
<gene>
    <name evidence="11" type="ORF">LVIROSA_LOCUS11982</name>
</gene>
<organism evidence="11 12">
    <name type="scientific">Lactuca virosa</name>
    <dbReference type="NCBI Taxonomy" id="75947"/>
    <lineage>
        <taxon>Eukaryota</taxon>
        <taxon>Viridiplantae</taxon>
        <taxon>Streptophyta</taxon>
        <taxon>Embryophyta</taxon>
        <taxon>Tracheophyta</taxon>
        <taxon>Spermatophyta</taxon>
        <taxon>Magnoliopsida</taxon>
        <taxon>eudicotyledons</taxon>
        <taxon>Gunneridae</taxon>
        <taxon>Pentapetalae</taxon>
        <taxon>asterids</taxon>
        <taxon>campanulids</taxon>
        <taxon>Asterales</taxon>
        <taxon>Asteraceae</taxon>
        <taxon>Cichorioideae</taxon>
        <taxon>Cichorieae</taxon>
        <taxon>Lactucinae</taxon>
        <taxon>Lactuca</taxon>
    </lineage>
</organism>
<keyword evidence="6 9" id="KW-0732">Signal</keyword>
<keyword evidence="3 9" id="KW-0217">Developmental protein</keyword>
<dbReference type="GO" id="GO:0005576">
    <property type="term" value="C:extracellular region"/>
    <property type="evidence" value="ECO:0007669"/>
    <property type="project" value="UniProtKB-SubCell"/>
</dbReference>
<keyword evidence="4 9" id="KW-0964">Secreted</keyword>
<comment type="similarity">
    <text evidence="2 9">Belongs to the phytosulfokine family.</text>
</comment>
<evidence type="ECO:0000256" key="9">
    <source>
        <dbReference type="RuleBase" id="RU368031"/>
    </source>
</evidence>
<feature type="region of interest" description="Disordered" evidence="10">
    <location>
        <begin position="35"/>
        <end position="60"/>
    </location>
</feature>
<dbReference type="PANTHER" id="PTHR33285:SF55">
    <property type="entry name" value="PHYTOSULFOKINES 3"/>
    <property type="match status" value="1"/>
</dbReference>
<sequence>MSKAIRVTTLCMIAILLLSMLSYTIARPTPTFKDVTPMESHHTDEEVAKAKTEENCSGPGEEECLMRRTLAAHLDYIYTMNKPTSK</sequence>
<evidence type="ECO:0000256" key="8">
    <source>
        <dbReference type="ARBA" id="ARBA00023030"/>
    </source>
</evidence>
<comment type="PTM">
    <text evidence="9">PSK-alpha is produced by endopeptidase digestion. PSK-beta is produced from PSK-alpha by exopeptidase digestion.</text>
</comment>
<accession>A0AAU9MGE3</accession>
<keyword evidence="12" id="KW-1185">Reference proteome</keyword>
<dbReference type="Pfam" id="PF06404">
    <property type="entry name" value="PSK"/>
    <property type="match status" value="1"/>
</dbReference>
<evidence type="ECO:0000256" key="7">
    <source>
        <dbReference type="ARBA" id="ARBA00022782"/>
    </source>
</evidence>
<keyword evidence="8 9" id="KW-0339">Growth factor</keyword>
<feature type="chain" id="PRO_5043095185" description="Phytosulfokine" evidence="9">
    <location>
        <begin position="27"/>
        <end position="86"/>
    </location>
</feature>
<dbReference type="GO" id="GO:0008083">
    <property type="term" value="F:growth factor activity"/>
    <property type="evidence" value="ECO:0007669"/>
    <property type="project" value="UniProtKB-UniRule"/>
</dbReference>
<name>A0AAU9MGE3_9ASTR</name>
<evidence type="ECO:0000256" key="3">
    <source>
        <dbReference type="ARBA" id="ARBA00022473"/>
    </source>
</evidence>
<reference evidence="11 12" key="1">
    <citation type="submission" date="2022-01" db="EMBL/GenBank/DDBJ databases">
        <authorList>
            <person name="Xiong W."/>
            <person name="Schranz E."/>
        </authorList>
    </citation>
    <scope>NUCLEOTIDE SEQUENCE [LARGE SCALE GENOMIC DNA]</scope>
</reference>
<evidence type="ECO:0000313" key="12">
    <source>
        <dbReference type="Proteomes" id="UP001157418"/>
    </source>
</evidence>
<evidence type="ECO:0000313" key="11">
    <source>
        <dbReference type="EMBL" id="CAH1424802.1"/>
    </source>
</evidence>
<evidence type="ECO:0000256" key="10">
    <source>
        <dbReference type="SAM" id="MobiDB-lite"/>
    </source>
</evidence>
<protein>
    <recommendedName>
        <fullName evidence="9">Phytosulfokine</fullName>
    </recommendedName>
    <component>
        <recommendedName>
            <fullName evidence="9">Phytosulfokine-alpha</fullName>
            <shortName evidence="9">PSK-alpha</shortName>
            <shortName evidence="9">Phytosulfokine-a</shortName>
        </recommendedName>
    </component>
    <component>
        <recommendedName>
            <fullName evidence="9">Phytosulfokine-beta</fullName>
            <shortName evidence="9">PSK-beta</shortName>
            <shortName evidence="9">Phytosulfokine-b</shortName>
        </recommendedName>
    </component>
</protein>
<keyword evidence="5 9" id="KW-0765">Sulfation</keyword>
<dbReference type="AlphaFoldDB" id="A0AAU9MGE3"/>
<dbReference type="GO" id="GO:0030154">
    <property type="term" value="P:cell differentiation"/>
    <property type="evidence" value="ECO:0007669"/>
    <property type="project" value="UniProtKB-UniRule"/>
</dbReference>
<comment type="function">
    <text evidence="9">Promotes plant cell differentiation, organogenesis and somatic embryogenesis as well as cell proliferation.</text>
</comment>
<dbReference type="PANTHER" id="PTHR33285">
    <property type="entry name" value="PHYTOSULFOKINES 3"/>
    <property type="match status" value="1"/>
</dbReference>
<comment type="PTM">
    <text evidence="9">Sulfation is important for activity and for the binding to a putative membrane receptor.</text>
</comment>
<feature type="signal peptide" evidence="9">
    <location>
        <begin position="1"/>
        <end position="26"/>
    </location>
</feature>
<evidence type="ECO:0000256" key="4">
    <source>
        <dbReference type="ARBA" id="ARBA00022525"/>
    </source>
</evidence>
<dbReference type="EMBL" id="CAKMRJ010001921">
    <property type="protein sequence ID" value="CAH1424802.1"/>
    <property type="molecule type" value="Genomic_DNA"/>
</dbReference>
<dbReference type="Proteomes" id="UP001157418">
    <property type="component" value="Unassembled WGS sequence"/>
</dbReference>
<comment type="caution">
    <text evidence="11">The sequence shown here is derived from an EMBL/GenBank/DDBJ whole genome shotgun (WGS) entry which is preliminary data.</text>
</comment>
<evidence type="ECO:0000256" key="5">
    <source>
        <dbReference type="ARBA" id="ARBA00022641"/>
    </source>
</evidence>
<evidence type="ECO:0000256" key="1">
    <source>
        <dbReference type="ARBA" id="ARBA00004613"/>
    </source>
</evidence>
<evidence type="ECO:0000256" key="2">
    <source>
        <dbReference type="ARBA" id="ARBA00010781"/>
    </source>
</evidence>
<evidence type="ECO:0000256" key="6">
    <source>
        <dbReference type="ARBA" id="ARBA00022729"/>
    </source>
</evidence>
<comment type="subcellular location">
    <subcellularLocation>
        <location evidence="1 9">Secreted</location>
    </subcellularLocation>
</comment>